<evidence type="ECO:0008006" key="4">
    <source>
        <dbReference type="Google" id="ProtNLM"/>
    </source>
</evidence>
<reference evidence="2 3" key="1">
    <citation type="submission" date="2018-05" db="EMBL/GenBank/DDBJ databases">
        <title>Candidatus Cardinium hertigii Genome Assembly.</title>
        <authorList>
            <person name="Showmaker K.C."/>
            <person name="Walden K.O."/>
            <person name="Fields C.J."/>
            <person name="Lambert K.N."/>
            <person name="Hudson M.E."/>
        </authorList>
    </citation>
    <scope>NUCLEOTIDE SEQUENCE [LARGE SCALE GENOMIC DNA]</scope>
    <source>
        <strain evidence="3">cHgTN10</strain>
    </source>
</reference>
<evidence type="ECO:0000256" key="1">
    <source>
        <dbReference type="ARBA" id="ARBA00001954"/>
    </source>
</evidence>
<dbReference type="SUPFAM" id="SSF51197">
    <property type="entry name" value="Clavaminate synthase-like"/>
    <property type="match status" value="1"/>
</dbReference>
<dbReference type="PANTHER" id="PTHR20883:SF48">
    <property type="entry name" value="ECTOINE DIOXYGENASE"/>
    <property type="match status" value="1"/>
</dbReference>
<dbReference type="KEGG" id="cher:DK880_00290"/>
<organism evidence="2 3">
    <name type="scientific">Candidatus Cardinium hertigii</name>
    <dbReference type="NCBI Taxonomy" id="247481"/>
    <lineage>
        <taxon>Bacteria</taxon>
        <taxon>Pseudomonadati</taxon>
        <taxon>Bacteroidota</taxon>
        <taxon>Cytophagia</taxon>
        <taxon>Cytophagales</taxon>
        <taxon>Amoebophilaceae</taxon>
        <taxon>Candidatus Cardinium</taxon>
    </lineage>
</organism>
<protein>
    <recommendedName>
        <fullName evidence="4">Phytanoyl-CoA dioxygenase</fullName>
    </recommendedName>
</protein>
<dbReference type="RefSeq" id="WP_109997064.1">
    <property type="nucleotide sequence ID" value="NZ_CP029619.1"/>
</dbReference>
<dbReference type="Gene3D" id="2.60.120.620">
    <property type="entry name" value="q2cbj1_9rhob like domain"/>
    <property type="match status" value="1"/>
</dbReference>
<dbReference type="Proteomes" id="UP000245872">
    <property type="component" value="Chromosome"/>
</dbReference>
<dbReference type="OrthoDB" id="9814777at2"/>
<dbReference type="InterPro" id="IPR008775">
    <property type="entry name" value="Phytyl_CoA_dOase-like"/>
</dbReference>
<dbReference type="GO" id="GO:0005506">
    <property type="term" value="F:iron ion binding"/>
    <property type="evidence" value="ECO:0007669"/>
    <property type="project" value="UniProtKB-ARBA"/>
</dbReference>
<comment type="cofactor">
    <cofactor evidence="1">
        <name>Fe(2+)</name>
        <dbReference type="ChEBI" id="CHEBI:29033"/>
    </cofactor>
</comment>
<dbReference type="PANTHER" id="PTHR20883">
    <property type="entry name" value="PHYTANOYL-COA DIOXYGENASE DOMAIN CONTAINING 1"/>
    <property type="match status" value="1"/>
</dbReference>
<dbReference type="GO" id="GO:0016706">
    <property type="term" value="F:2-oxoglutarate-dependent dioxygenase activity"/>
    <property type="evidence" value="ECO:0007669"/>
    <property type="project" value="UniProtKB-ARBA"/>
</dbReference>
<dbReference type="EMBL" id="CP029619">
    <property type="protein sequence ID" value="AWN81622.1"/>
    <property type="molecule type" value="Genomic_DNA"/>
</dbReference>
<proteinExistence type="predicted"/>
<evidence type="ECO:0000313" key="2">
    <source>
        <dbReference type="EMBL" id="AWN81622.1"/>
    </source>
</evidence>
<name>A0A2Z3LBQ5_9BACT</name>
<accession>A0A2Z3LBQ5</accession>
<sequence length="325" mass="36762">MQDRIPLEEKGFMVVRQLIPLALAEAALADIKHTLTKLAQRLSVPIADYMYCTGRWATDSPVTKCISTLDVFIKHYLEALWQCPVVAKKANVICKTADLIESIPFHQDIAYSFNAPYHFSVWVALNDVRATSGALQVIKGSHQWPVAPLVDFWQPHFVDRKADIYKDQIETLPIATGDAIIFDAKLWHGSAENLEAKDRFSYVTRWVIPAKEFPEIPKPKVSDFGLLNCGFLTEHILRKALPLFVHLTIPQNKTELIYSWLNLLTQPLPISGIDPIQAQQDLYKLLILEQASTLHDAGDSLGKVYKNVWFSLLRFLNQSITVVGN</sequence>
<dbReference type="AlphaFoldDB" id="A0A2Z3LBQ5"/>
<evidence type="ECO:0000313" key="3">
    <source>
        <dbReference type="Proteomes" id="UP000245872"/>
    </source>
</evidence>
<keyword evidence="3" id="KW-1185">Reference proteome</keyword>
<dbReference type="Pfam" id="PF05721">
    <property type="entry name" value="PhyH"/>
    <property type="match status" value="1"/>
</dbReference>
<gene>
    <name evidence="2" type="ORF">DK880_00290</name>
</gene>